<protein>
    <recommendedName>
        <fullName evidence="2">ARB-07466-like C-terminal domain-containing protein</fullName>
    </recommendedName>
</protein>
<name>A0ABW4FCQ6_9PSEU</name>
<accession>A0ABW4FCQ6</accession>
<feature type="domain" description="ARB-07466-like C-terminal" evidence="2">
    <location>
        <begin position="161"/>
        <end position="255"/>
    </location>
</feature>
<gene>
    <name evidence="3" type="ORF">ACFSCY_03450</name>
</gene>
<proteinExistence type="predicted"/>
<evidence type="ECO:0000259" key="2">
    <source>
        <dbReference type="Pfam" id="PF26571"/>
    </source>
</evidence>
<sequence>MSRHRSPGGRYAPPRPETSAVALSGVRGTQPARHRALSESAVRNGMSAAAAAGGVLAVVVPAVAVTTPAAAPPAAEDATVLRLAAEEEATASAAEVQAATGVRMITSIVPVADMPEPDPPEVDVSELLKAVGLADVARQADEQRLAREAAARCDADLDGLGRVKPWVRDAARFLSCQFDEPTLIGVSRRSRDSDHPTGLALDLMVRGERGDRIAQCALSNQEALGISYVIWKQRVNYGDGWERMEDRGSATENHFDHVHISFERRAPRGIPLAELCD</sequence>
<evidence type="ECO:0000256" key="1">
    <source>
        <dbReference type="SAM" id="MobiDB-lite"/>
    </source>
</evidence>
<dbReference type="Proteomes" id="UP001597145">
    <property type="component" value="Unassembled WGS sequence"/>
</dbReference>
<dbReference type="InterPro" id="IPR058593">
    <property type="entry name" value="ARB_07466-like_C"/>
</dbReference>
<comment type="caution">
    <text evidence="3">The sequence shown here is derived from an EMBL/GenBank/DDBJ whole genome shotgun (WGS) entry which is preliminary data.</text>
</comment>
<feature type="region of interest" description="Disordered" evidence="1">
    <location>
        <begin position="1"/>
        <end position="30"/>
    </location>
</feature>
<evidence type="ECO:0000313" key="4">
    <source>
        <dbReference type="Proteomes" id="UP001597145"/>
    </source>
</evidence>
<reference evidence="4" key="1">
    <citation type="journal article" date="2019" name="Int. J. Syst. Evol. Microbiol.">
        <title>The Global Catalogue of Microorganisms (GCM) 10K type strain sequencing project: providing services to taxonomists for standard genome sequencing and annotation.</title>
        <authorList>
            <consortium name="The Broad Institute Genomics Platform"/>
            <consortium name="The Broad Institute Genome Sequencing Center for Infectious Disease"/>
            <person name="Wu L."/>
            <person name="Ma J."/>
        </authorList>
    </citation>
    <scope>NUCLEOTIDE SEQUENCE [LARGE SCALE GENOMIC DNA]</scope>
    <source>
        <strain evidence="4">JCM 12165</strain>
    </source>
</reference>
<keyword evidence="4" id="KW-1185">Reference proteome</keyword>
<dbReference type="Pfam" id="PF26571">
    <property type="entry name" value="VldE"/>
    <property type="match status" value="1"/>
</dbReference>
<evidence type="ECO:0000313" key="3">
    <source>
        <dbReference type="EMBL" id="MFD1528488.1"/>
    </source>
</evidence>
<organism evidence="3 4">
    <name type="scientific">Pseudonocardia aurantiaca</name>
    <dbReference type="NCBI Taxonomy" id="75290"/>
    <lineage>
        <taxon>Bacteria</taxon>
        <taxon>Bacillati</taxon>
        <taxon>Actinomycetota</taxon>
        <taxon>Actinomycetes</taxon>
        <taxon>Pseudonocardiales</taxon>
        <taxon>Pseudonocardiaceae</taxon>
        <taxon>Pseudonocardia</taxon>
    </lineage>
</organism>
<dbReference type="EMBL" id="JBHUCP010000003">
    <property type="protein sequence ID" value="MFD1528488.1"/>
    <property type="molecule type" value="Genomic_DNA"/>
</dbReference>
<dbReference type="RefSeq" id="WP_343969420.1">
    <property type="nucleotide sequence ID" value="NZ_BAAAJG010000001.1"/>
</dbReference>